<name>A0A9W4UAK9_9PLEO</name>
<dbReference type="Proteomes" id="UP001152607">
    <property type="component" value="Unassembled WGS sequence"/>
</dbReference>
<feature type="transmembrane region" description="Helical" evidence="1">
    <location>
        <begin position="31"/>
        <end position="50"/>
    </location>
</feature>
<keyword evidence="1" id="KW-1133">Transmembrane helix</keyword>
<evidence type="ECO:0000256" key="1">
    <source>
        <dbReference type="SAM" id="Phobius"/>
    </source>
</evidence>
<sequence length="51" mass="6160">MRLHYDLRHQTYIWKLSKSLLATYAVDENRHILLCWTAVFLAIIKLLTFCH</sequence>
<accession>A0A9W4UAK9</accession>
<evidence type="ECO:0000313" key="2">
    <source>
        <dbReference type="EMBL" id="CAI6331456.1"/>
    </source>
</evidence>
<proteinExistence type="predicted"/>
<keyword evidence="1" id="KW-0472">Membrane</keyword>
<gene>
    <name evidence="2" type="ORF">PDIGIT_LOCUS4481</name>
</gene>
<keyword evidence="3" id="KW-1185">Reference proteome</keyword>
<protein>
    <submittedName>
        <fullName evidence="2">Uncharacterized protein</fullName>
    </submittedName>
</protein>
<evidence type="ECO:0000313" key="3">
    <source>
        <dbReference type="Proteomes" id="UP001152607"/>
    </source>
</evidence>
<reference evidence="2" key="1">
    <citation type="submission" date="2023-01" db="EMBL/GenBank/DDBJ databases">
        <authorList>
            <person name="Van Ghelder C."/>
            <person name="Rancurel C."/>
        </authorList>
    </citation>
    <scope>NUCLEOTIDE SEQUENCE</scope>
    <source>
        <strain evidence="2">CNCM I-4278</strain>
    </source>
</reference>
<keyword evidence="1" id="KW-0812">Transmembrane</keyword>
<dbReference type="AlphaFoldDB" id="A0A9W4UAK9"/>
<comment type="caution">
    <text evidence="2">The sequence shown here is derived from an EMBL/GenBank/DDBJ whole genome shotgun (WGS) entry which is preliminary data.</text>
</comment>
<dbReference type="EMBL" id="CAOQHR010000003">
    <property type="protein sequence ID" value="CAI6331456.1"/>
    <property type="molecule type" value="Genomic_DNA"/>
</dbReference>
<organism evidence="2 3">
    <name type="scientific">Periconia digitata</name>
    <dbReference type="NCBI Taxonomy" id="1303443"/>
    <lineage>
        <taxon>Eukaryota</taxon>
        <taxon>Fungi</taxon>
        <taxon>Dikarya</taxon>
        <taxon>Ascomycota</taxon>
        <taxon>Pezizomycotina</taxon>
        <taxon>Dothideomycetes</taxon>
        <taxon>Pleosporomycetidae</taxon>
        <taxon>Pleosporales</taxon>
        <taxon>Massarineae</taxon>
        <taxon>Periconiaceae</taxon>
        <taxon>Periconia</taxon>
    </lineage>
</organism>